<evidence type="ECO:0000313" key="3">
    <source>
        <dbReference type="Proteomes" id="UP000035058"/>
    </source>
</evidence>
<dbReference type="EMBL" id="BAHE01000020">
    <property type="protein sequence ID" value="GAC01008.1"/>
    <property type="molecule type" value="Genomic_DNA"/>
</dbReference>
<keyword evidence="3" id="KW-1185">Reference proteome</keyword>
<dbReference type="GO" id="GO:0030655">
    <property type="term" value="P:beta-lactam antibiotic catabolic process"/>
    <property type="evidence" value="ECO:0007669"/>
    <property type="project" value="InterPro"/>
</dbReference>
<dbReference type="GO" id="GO:0008800">
    <property type="term" value="F:beta-lactamase activity"/>
    <property type="evidence" value="ECO:0007669"/>
    <property type="project" value="InterPro"/>
</dbReference>
<dbReference type="InterPro" id="IPR000871">
    <property type="entry name" value="Beta-lactam_class-A"/>
</dbReference>
<dbReference type="PANTHER" id="PTHR35333">
    <property type="entry name" value="BETA-LACTAMASE"/>
    <property type="match status" value="1"/>
</dbReference>
<dbReference type="SUPFAM" id="SSF56601">
    <property type="entry name" value="beta-lactamase/transpeptidase-like"/>
    <property type="match status" value="1"/>
</dbReference>
<dbReference type="RefSeq" id="WP_006867187.1">
    <property type="nucleotide sequence ID" value="NZ_BAHE01000020.1"/>
</dbReference>
<comment type="caution">
    <text evidence="2">The sequence shown here is derived from an EMBL/GenBank/DDBJ whole genome shotgun (WGS) entry which is preliminary data.</text>
</comment>
<reference evidence="2 3" key="1">
    <citation type="submission" date="2012-08" db="EMBL/GenBank/DDBJ databases">
        <title>Whole genome shotgun sequence of Gordonia namibiensis NBRC 108229.</title>
        <authorList>
            <person name="Isaki-Nakamura S."/>
            <person name="Hosoyama A."/>
            <person name="Tsuchikane K."/>
            <person name="Katsumata H."/>
            <person name="Baba S."/>
            <person name="Yamazaki S."/>
            <person name="Fujita N."/>
        </authorList>
    </citation>
    <scope>NUCLEOTIDE SEQUENCE [LARGE SCALE GENOMIC DNA]</scope>
    <source>
        <strain evidence="2 3">NBRC 108229</strain>
    </source>
</reference>
<dbReference type="InterPro" id="IPR045155">
    <property type="entry name" value="Beta-lactam_cat"/>
</dbReference>
<sequence length="308" mass="32607">MSAPGTLPDHVRERVDRDVAEILADAGCSGWVHATTIGSPQIEHSFDADAPVVLASVYKLAVLISLCRSADRGDIDLASSITVDPTLWAQGPTGLAAFGDPVTLSRRDLAISMMTVSDNVAADVLLDELGLDRVRADLVSLGAERTRIVGGVAELHERLQRETGTSTVAEAFAALADPDSDASVSAYDAAYSSSSTPRDCTALLSAVWTDRAASPEMCAFIRDTMRRQVFTARLASGFPFRRVTVAGKTGTLVAIRNEIGVVEFPGELPVAVAVFTLSARSEQSLPQVDRAIGEAARTVVTQLRVPAE</sequence>
<dbReference type="PANTHER" id="PTHR35333:SF3">
    <property type="entry name" value="BETA-LACTAMASE-TYPE TRANSPEPTIDASE FOLD CONTAINING PROTEIN"/>
    <property type="match status" value="1"/>
</dbReference>
<dbReference type="Pfam" id="PF13354">
    <property type="entry name" value="Beta-lactamase2"/>
    <property type="match status" value="1"/>
</dbReference>
<gene>
    <name evidence="2" type="ORF">GONAM_20_01530</name>
</gene>
<protein>
    <recommendedName>
        <fullName evidence="1">Beta-lactamase class A catalytic domain-containing protein</fullName>
    </recommendedName>
</protein>
<dbReference type="InterPro" id="IPR012338">
    <property type="entry name" value="Beta-lactam/transpept-like"/>
</dbReference>
<dbReference type="Proteomes" id="UP000035058">
    <property type="component" value="Unassembled WGS sequence"/>
</dbReference>
<evidence type="ECO:0000313" key="2">
    <source>
        <dbReference type="EMBL" id="GAC01008.1"/>
    </source>
</evidence>
<feature type="domain" description="Beta-lactamase class A catalytic" evidence="1">
    <location>
        <begin position="45"/>
        <end position="276"/>
    </location>
</feature>
<evidence type="ECO:0000259" key="1">
    <source>
        <dbReference type="Pfam" id="PF13354"/>
    </source>
</evidence>
<organism evidence="2 3">
    <name type="scientific">Gordonia namibiensis NBRC 108229</name>
    <dbReference type="NCBI Taxonomy" id="1208314"/>
    <lineage>
        <taxon>Bacteria</taxon>
        <taxon>Bacillati</taxon>
        <taxon>Actinomycetota</taxon>
        <taxon>Actinomycetes</taxon>
        <taxon>Mycobacteriales</taxon>
        <taxon>Gordoniaceae</taxon>
        <taxon>Gordonia</taxon>
    </lineage>
</organism>
<dbReference type="GO" id="GO:0046677">
    <property type="term" value="P:response to antibiotic"/>
    <property type="evidence" value="ECO:0007669"/>
    <property type="project" value="InterPro"/>
</dbReference>
<dbReference type="AlphaFoldDB" id="K6X9E3"/>
<proteinExistence type="predicted"/>
<dbReference type="Gene3D" id="3.40.710.10">
    <property type="entry name" value="DD-peptidase/beta-lactamase superfamily"/>
    <property type="match status" value="1"/>
</dbReference>
<accession>K6X9E3</accession>
<name>K6X9E3_9ACTN</name>